<dbReference type="Proteomes" id="UP000433737">
    <property type="component" value="Unassembled WGS sequence"/>
</dbReference>
<comment type="caution">
    <text evidence="2">The sequence shown here is derived from an EMBL/GenBank/DDBJ whole genome shotgun (WGS) entry which is preliminary data.</text>
</comment>
<evidence type="ECO:0000313" key="2">
    <source>
        <dbReference type="EMBL" id="VXC37818.1"/>
    </source>
</evidence>
<reference evidence="2 3" key="1">
    <citation type="submission" date="2019-10" db="EMBL/GenBank/DDBJ databases">
        <authorList>
            <person name="Karimi E."/>
        </authorList>
    </citation>
    <scope>NUCLEOTIDE SEQUENCE [LARGE SCALE GENOMIC DNA]</scope>
    <source>
        <strain evidence="2">Pantoea sp. 111</strain>
    </source>
</reference>
<dbReference type="AlphaFoldDB" id="A0AAX3JA74"/>
<feature type="region of interest" description="Disordered" evidence="1">
    <location>
        <begin position="7"/>
        <end position="92"/>
    </location>
</feature>
<proteinExistence type="predicted"/>
<accession>A0AAX3JA74</accession>
<evidence type="ECO:0000313" key="3">
    <source>
        <dbReference type="Proteomes" id="UP000433737"/>
    </source>
</evidence>
<name>A0AAX3JA74_9GAMM</name>
<dbReference type="EMBL" id="CABWMH010000034">
    <property type="protein sequence ID" value="VXC37818.1"/>
    <property type="molecule type" value="Genomic_DNA"/>
</dbReference>
<organism evidence="2 3">
    <name type="scientific">Pantoea brenneri</name>
    <dbReference type="NCBI Taxonomy" id="472694"/>
    <lineage>
        <taxon>Bacteria</taxon>
        <taxon>Pseudomonadati</taxon>
        <taxon>Pseudomonadota</taxon>
        <taxon>Gammaproteobacteria</taxon>
        <taxon>Enterobacterales</taxon>
        <taxon>Erwiniaceae</taxon>
        <taxon>Pantoea</taxon>
    </lineage>
</organism>
<sequence length="92" mass="10502">MAIMMFMTLTFSEMKPEKQQLHGSRTDSSRKQREKTERQHPGERKRRRREMAGASAPGFPGPQGRPLLTTPTLLQGHYQPRPKMCYSPSSSA</sequence>
<gene>
    <name evidence="2" type="ORF">PANT111_40093</name>
</gene>
<protein>
    <submittedName>
        <fullName evidence="2">Uncharacterized protein</fullName>
    </submittedName>
</protein>
<feature type="compositionally biased region" description="Basic and acidic residues" evidence="1">
    <location>
        <begin position="14"/>
        <end position="42"/>
    </location>
</feature>
<evidence type="ECO:0000256" key="1">
    <source>
        <dbReference type="SAM" id="MobiDB-lite"/>
    </source>
</evidence>